<comment type="caution">
    <text evidence="3">The sequence shown here is derived from an EMBL/GenBank/DDBJ whole genome shotgun (WGS) entry which is preliminary data.</text>
</comment>
<evidence type="ECO:0000313" key="4">
    <source>
        <dbReference type="Proteomes" id="UP000649739"/>
    </source>
</evidence>
<evidence type="ECO:0000259" key="2">
    <source>
        <dbReference type="Pfam" id="PF21537"/>
    </source>
</evidence>
<proteinExistence type="predicted"/>
<sequence>MDKRAQGVLMLLLGGALLRATFGDLHLRYVKESLGPFLIASGAVLVVAGAMTLYYDLFRKADPVADNPECADDGHGDDDGHGHRVHREPRVAWMLLLPVLGLLLVAPPALGAYAAGQSGSALATQQQSDFPALPPGDPIEIGVADYAARAIFDKGVSLQGRTVKLTGFLAKNPDGGQYLTRMVLSCCAADGRPIKVGLGGDAPVGQADDAWVKATGVYSDKIGTDPVNKSQIPYLQVASWEPTPQPKNPYE</sequence>
<dbReference type="AlphaFoldDB" id="A0A8J3AZG8"/>
<dbReference type="RefSeq" id="WP_189167954.1">
    <property type="nucleotide sequence ID" value="NZ_BMQB01000001.1"/>
</dbReference>
<feature type="transmembrane region" description="Helical" evidence="1">
    <location>
        <begin position="33"/>
        <end position="55"/>
    </location>
</feature>
<dbReference type="Pfam" id="PF21537">
    <property type="entry name" value="DUF1980_C"/>
    <property type="match status" value="1"/>
</dbReference>
<keyword evidence="1" id="KW-1133">Transmembrane helix</keyword>
<dbReference type="EMBL" id="BMQB01000001">
    <property type="protein sequence ID" value="GGJ74470.1"/>
    <property type="molecule type" value="Genomic_DNA"/>
</dbReference>
<feature type="domain" description="DUF1980" evidence="2">
    <location>
        <begin position="157"/>
        <end position="250"/>
    </location>
</feature>
<evidence type="ECO:0000313" key="3">
    <source>
        <dbReference type="EMBL" id="GGJ74470.1"/>
    </source>
</evidence>
<accession>A0A8J3AZG8</accession>
<feature type="transmembrane region" description="Helical" evidence="1">
    <location>
        <begin position="91"/>
        <end position="115"/>
    </location>
</feature>
<reference evidence="3" key="1">
    <citation type="journal article" date="2014" name="Int. J. Syst. Evol. Microbiol.">
        <title>Complete genome sequence of Corynebacterium casei LMG S-19264T (=DSM 44701T), isolated from a smear-ripened cheese.</title>
        <authorList>
            <consortium name="US DOE Joint Genome Institute (JGI-PGF)"/>
            <person name="Walter F."/>
            <person name="Albersmeier A."/>
            <person name="Kalinowski J."/>
            <person name="Ruckert C."/>
        </authorList>
    </citation>
    <scope>NUCLEOTIDE SEQUENCE</scope>
    <source>
        <strain evidence="3">JCM 3090</strain>
    </source>
</reference>
<keyword evidence="1" id="KW-0472">Membrane</keyword>
<name>A0A8J3AZG8_9ACTN</name>
<evidence type="ECO:0000256" key="1">
    <source>
        <dbReference type="SAM" id="Phobius"/>
    </source>
</evidence>
<dbReference type="NCBIfam" id="TIGR03943">
    <property type="entry name" value="TIGR03943 family putative permease subunit"/>
    <property type="match status" value="1"/>
</dbReference>
<reference evidence="3" key="2">
    <citation type="submission" date="2020-09" db="EMBL/GenBank/DDBJ databases">
        <authorList>
            <person name="Sun Q."/>
            <person name="Ohkuma M."/>
        </authorList>
    </citation>
    <scope>NUCLEOTIDE SEQUENCE</scope>
    <source>
        <strain evidence="3">JCM 3090</strain>
    </source>
</reference>
<dbReference type="InterPro" id="IPR048447">
    <property type="entry name" value="DUF1980_C"/>
</dbReference>
<keyword evidence="4" id="KW-1185">Reference proteome</keyword>
<gene>
    <name evidence="3" type="primary">ycgQ</name>
    <name evidence="3" type="ORF">GCM10010123_00560</name>
</gene>
<keyword evidence="1" id="KW-0812">Transmembrane</keyword>
<protein>
    <submittedName>
        <fullName evidence="3">Membrane protein</fullName>
    </submittedName>
</protein>
<dbReference type="Proteomes" id="UP000649739">
    <property type="component" value="Unassembled WGS sequence"/>
</dbReference>
<dbReference type="InterPro" id="IPR015402">
    <property type="entry name" value="DUF1980"/>
</dbReference>
<organism evidence="3 4">
    <name type="scientific">Pilimelia anulata</name>
    <dbReference type="NCBI Taxonomy" id="53371"/>
    <lineage>
        <taxon>Bacteria</taxon>
        <taxon>Bacillati</taxon>
        <taxon>Actinomycetota</taxon>
        <taxon>Actinomycetes</taxon>
        <taxon>Micromonosporales</taxon>
        <taxon>Micromonosporaceae</taxon>
        <taxon>Pilimelia</taxon>
    </lineage>
</organism>